<evidence type="ECO:0000256" key="1">
    <source>
        <dbReference type="SAM" id="Coils"/>
    </source>
</evidence>
<keyword evidence="1" id="KW-0175">Coiled coil</keyword>
<gene>
    <name evidence="2" type="ORF">HanXRQr2_Chr16g0732841</name>
</gene>
<feature type="coiled-coil region" evidence="1">
    <location>
        <begin position="92"/>
        <end position="182"/>
    </location>
</feature>
<evidence type="ECO:0000313" key="3">
    <source>
        <dbReference type="Proteomes" id="UP000215914"/>
    </source>
</evidence>
<proteinExistence type="predicted"/>
<accession>A0A9K3DNR6</accession>
<evidence type="ECO:0000313" key="2">
    <source>
        <dbReference type="EMBL" id="KAF5758745.1"/>
    </source>
</evidence>
<dbReference type="AlphaFoldDB" id="A0A9K3DNR6"/>
<name>A0A9K3DNR6_HELAN</name>
<dbReference type="Proteomes" id="UP000215914">
    <property type="component" value="Unassembled WGS sequence"/>
</dbReference>
<protein>
    <submittedName>
        <fullName evidence="2">Uncharacterized protein</fullName>
    </submittedName>
</protein>
<dbReference type="EMBL" id="MNCJ02000331">
    <property type="protein sequence ID" value="KAF5758745.1"/>
    <property type="molecule type" value="Genomic_DNA"/>
</dbReference>
<sequence>MHDNSELRLARMTIQELVDEKGCLESQLQTAGVRESQFVLEKNMAEEDLKRVTAILTEERVIWACDIAEKDRILSRAKAVQEELEHKAVNEARKVHERYQDLTLELEVSEAKARAKQVELEEHEEKLRELQQICDALVSENNQLLQASSAQQARLKEAESALDQSNTEVDSLTSRLAGLQGERNWLISQGLVGAFEYLHQSEPFVALLDRLSATAYKSGQHDGIYEGYVSCHQMNMVTPEFQEEGGKLTTDMADALEAVYNDPLPAYANLTSKVAEDGVDSLRHMLKVADESGEE</sequence>
<keyword evidence="3" id="KW-1185">Reference proteome</keyword>
<comment type="caution">
    <text evidence="2">The sequence shown here is derived from an EMBL/GenBank/DDBJ whole genome shotgun (WGS) entry which is preliminary data.</text>
</comment>
<reference evidence="2" key="2">
    <citation type="submission" date="2020-06" db="EMBL/GenBank/DDBJ databases">
        <title>Helianthus annuus Genome sequencing and assembly Release 2.</title>
        <authorList>
            <person name="Gouzy J."/>
            <person name="Langlade N."/>
            <person name="Munos S."/>
        </authorList>
    </citation>
    <scope>NUCLEOTIDE SEQUENCE</scope>
    <source>
        <tissue evidence="2">Leaves</tissue>
    </source>
</reference>
<dbReference type="Gramene" id="mRNA:HanXRQr2_Chr16g0732841">
    <property type="protein sequence ID" value="mRNA:HanXRQr2_Chr16g0732841"/>
    <property type="gene ID" value="HanXRQr2_Chr16g0732841"/>
</dbReference>
<reference evidence="2" key="1">
    <citation type="journal article" date="2017" name="Nature">
        <title>The sunflower genome provides insights into oil metabolism, flowering and Asterid evolution.</title>
        <authorList>
            <person name="Badouin H."/>
            <person name="Gouzy J."/>
            <person name="Grassa C.J."/>
            <person name="Murat F."/>
            <person name="Staton S.E."/>
            <person name="Cottret L."/>
            <person name="Lelandais-Briere C."/>
            <person name="Owens G.L."/>
            <person name="Carrere S."/>
            <person name="Mayjonade B."/>
            <person name="Legrand L."/>
            <person name="Gill N."/>
            <person name="Kane N.C."/>
            <person name="Bowers J.E."/>
            <person name="Hubner S."/>
            <person name="Bellec A."/>
            <person name="Berard A."/>
            <person name="Berges H."/>
            <person name="Blanchet N."/>
            <person name="Boniface M.C."/>
            <person name="Brunel D."/>
            <person name="Catrice O."/>
            <person name="Chaidir N."/>
            <person name="Claudel C."/>
            <person name="Donnadieu C."/>
            <person name="Faraut T."/>
            <person name="Fievet G."/>
            <person name="Helmstetter N."/>
            <person name="King M."/>
            <person name="Knapp S.J."/>
            <person name="Lai Z."/>
            <person name="Le Paslier M.C."/>
            <person name="Lippi Y."/>
            <person name="Lorenzon L."/>
            <person name="Mandel J.R."/>
            <person name="Marage G."/>
            <person name="Marchand G."/>
            <person name="Marquand E."/>
            <person name="Bret-Mestries E."/>
            <person name="Morien E."/>
            <person name="Nambeesan S."/>
            <person name="Nguyen T."/>
            <person name="Pegot-Espagnet P."/>
            <person name="Pouilly N."/>
            <person name="Raftis F."/>
            <person name="Sallet E."/>
            <person name="Schiex T."/>
            <person name="Thomas J."/>
            <person name="Vandecasteele C."/>
            <person name="Vares D."/>
            <person name="Vear F."/>
            <person name="Vautrin S."/>
            <person name="Crespi M."/>
            <person name="Mangin B."/>
            <person name="Burke J.M."/>
            <person name="Salse J."/>
            <person name="Munos S."/>
            <person name="Vincourt P."/>
            <person name="Rieseberg L.H."/>
            <person name="Langlade N.B."/>
        </authorList>
    </citation>
    <scope>NUCLEOTIDE SEQUENCE</scope>
    <source>
        <tissue evidence="2">Leaves</tissue>
    </source>
</reference>
<organism evidence="2 3">
    <name type="scientific">Helianthus annuus</name>
    <name type="common">Common sunflower</name>
    <dbReference type="NCBI Taxonomy" id="4232"/>
    <lineage>
        <taxon>Eukaryota</taxon>
        <taxon>Viridiplantae</taxon>
        <taxon>Streptophyta</taxon>
        <taxon>Embryophyta</taxon>
        <taxon>Tracheophyta</taxon>
        <taxon>Spermatophyta</taxon>
        <taxon>Magnoliopsida</taxon>
        <taxon>eudicotyledons</taxon>
        <taxon>Gunneridae</taxon>
        <taxon>Pentapetalae</taxon>
        <taxon>asterids</taxon>
        <taxon>campanulids</taxon>
        <taxon>Asterales</taxon>
        <taxon>Asteraceae</taxon>
        <taxon>Asteroideae</taxon>
        <taxon>Heliantheae alliance</taxon>
        <taxon>Heliantheae</taxon>
        <taxon>Helianthus</taxon>
    </lineage>
</organism>